<geneLocation type="plasmid" evidence="2 3">
    <name>pFA3</name>
</geneLocation>
<evidence type="ECO:0008006" key="4">
    <source>
        <dbReference type="Google" id="ProtNLM"/>
    </source>
</evidence>
<dbReference type="PANTHER" id="PTHR35580">
    <property type="entry name" value="CELL SURFACE GLYCOPROTEIN (S-LAYER PROTEIN)-LIKE PROTEIN"/>
    <property type="match status" value="1"/>
</dbReference>
<dbReference type="KEGG" id="fax:FUAX_46990"/>
<organism evidence="2 3">
    <name type="scientific">Fulvitalea axinellae</name>
    <dbReference type="NCBI Taxonomy" id="1182444"/>
    <lineage>
        <taxon>Bacteria</taxon>
        <taxon>Pseudomonadati</taxon>
        <taxon>Bacteroidota</taxon>
        <taxon>Cytophagia</taxon>
        <taxon>Cytophagales</taxon>
        <taxon>Persicobacteraceae</taxon>
        <taxon>Fulvitalea</taxon>
    </lineage>
</organism>
<sequence length="1754" mass="192403">MLKQQEEQTLNLGVQADKDKGKRQWKSSFFFWMFLLVIQLYCVTGAHSQMGRASGLRYGGFATSTPTDMVRTRDGGIVMSGNYEGGPFEIGNIMYRVGFFVFQGFGATDGYVVKFNNQGTAIWATTIGGSGRDGITAIDTDSLGNVYITGSYRNTGIFNPFANEHNFAEAGMTSAGGSDIFITKYSPQGDFLWAKGFGGPMDDKPYDLIVDDAGNIILFSEFYGRVDFDPSSETQNFSYADIAAAQVANFRSTAITAYNKDGEYLWGTDSHIKALTGGQLSFASDGDVLLGGHRDIQSFSAIRFNCIFKIGSDNGSTRWRKYIYSENQITQFYVTDMHTASDGLIYLTGRFNGKANFVPNGSPRHDVTATQQAMYLASYDQNGEFRWVVAGQSSTSAAGKGLAPASGGDVYWYSDFMGNLTVTPLVGDSFSYDMGGDGSAIMSRLGSDGSVVSHSMISSTEIVSANRVVTDDQDEVFLSGDFRGTLVFGDDVLEPIRAHNAVYLAHYENCENAVHMASEADICQGDSALVFGRYRQEAGVYRDTVRSLLSCDTVKSFELRVRPNVNRSAVATFCSGDSVLFAGQYVKTGGVFQDVATTVFGCDSINILTVDLHARAFKQVEMNLCENDSLLFGGEYIKESGFYIDTLVTEQGCDSVIQLNLNMLDRLEHRISMEVCSGESVFFAGAQRNQTGTYFNNLVSEDGCDSTVVLDLTVGETLRSRQQYTICRGDSVLIADRYFKTSQTFDLDLTASSGCDSIVTVDIRVNNTDTIPVSRSICDGDSLLFGRRYLRRSGVYYHLLSQGNECDSVEMLQLTVEPIRFTRRQASICSGDSLLINGTYRKDAGAYLQRSITESGCSSVTQFEISVIPPSDTLITRTICEGSSYFFNGAYRVDPGIYQQTFLSSRSCDSLVTLDLRVLNYVDTIRLGVCFGDSAFVAGAYRHESGLYYDSLVSSFGCDSVMVTDFTVGERAASRRDMSICSGDSVLLGGEYRKSSGTFADMLTATSGCDSVVTTNLTVLPIRRTSVDSLICSGDRVLFGERYYSNSGVYTDTVRDASGCLRINTLNLTVPDRYFFNNSMMICAGDSIRIGGLFRKTAGTYYDSLLTQSGCDSVMAIDVMVAPEYEFRFEKAIPLGDSMLLGGEYRKESGEYYDSLLTDRGCDSVLITTLRVLPPEMTLRRINICNGDSLEVQSAFRKTQGLYYDTLEASTGADSIIATELGILEKYYSEVSMFLGKGESVVFGGEERTQTGIYYDSLTAVNGCDSVKGLRLTVYPYFFESEDVTICQGDRYFLVSQGVYRTRPGVFRDSLFNADTLYSIRTTNLGVAPVFMSEKSVSLKRGDSVRVHGRWRSESGVFMDTLVSRRTGCDSILMVRVNVVEPYYRQKNFSICEGESVEILGRQRSVAGHYIDTIRSSPVRDTISVNILEVRNVGVLTRTISLCEGDSAFVMGRYLQPGITTDTLIASSGCDSLVITNIVSRQHENVMRNLTLCAGDSVLLQGAYRREGGMYIDSFVSNLSCDSLVFTDLSVQQIPVRQIEREICQGDSILIAGVYRHESGVFTEEESLGSGCDGVLETTLSVVGSGDDILDTGQIADEDLCLVDSPIVLPAPQEAIGLSYSGTGVTGFRFDPVSAGAGVHTVSYSYRKSGEMCSVSGSFDIGVVACLDVVRQKPVVHIFPNPTKRWVSIRFSAGGRYDIGLFDSFGRKVGLLANDKMIRKGELLRFDGKHIASGTYMLIVESEHLVQEYRVILY</sequence>
<dbReference type="InterPro" id="IPR052918">
    <property type="entry name" value="Motility_Chemotaxis_Reg"/>
</dbReference>
<dbReference type="EMBL" id="AP025317">
    <property type="protein sequence ID" value="BDD12267.1"/>
    <property type="molecule type" value="Genomic_DNA"/>
</dbReference>
<keyword evidence="2" id="KW-0614">Plasmid</keyword>
<reference evidence="2 3" key="1">
    <citation type="submission" date="2021-12" db="EMBL/GenBank/DDBJ databases">
        <title>Genome sequencing of bacteria with rrn-lacking chromosome and rrn-plasmid.</title>
        <authorList>
            <person name="Anda M."/>
            <person name="Iwasaki W."/>
        </authorList>
    </citation>
    <scope>NUCLEOTIDE SEQUENCE [LARGE SCALE GENOMIC DNA]</scope>
    <source>
        <strain evidence="2 3">DSM 100852</strain>
        <plasmid evidence="2 3">pFA3</plasmid>
    </source>
</reference>
<evidence type="ECO:0000256" key="1">
    <source>
        <dbReference type="SAM" id="Phobius"/>
    </source>
</evidence>
<keyword evidence="3" id="KW-1185">Reference proteome</keyword>
<protein>
    <recommendedName>
        <fullName evidence="4">Secretion system C-terminal sorting domain-containing protein</fullName>
    </recommendedName>
</protein>
<dbReference type="SUPFAM" id="SSF101898">
    <property type="entry name" value="NHL repeat"/>
    <property type="match status" value="1"/>
</dbReference>
<feature type="transmembrane region" description="Helical" evidence="1">
    <location>
        <begin position="29"/>
        <end position="47"/>
    </location>
</feature>
<gene>
    <name evidence="2" type="ORF">FUAX_46990</name>
</gene>
<dbReference type="PANTHER" id="PTHR35580:SF1">
    <property type="entry name" value="PHYTASE-LIKE DOMAIN-CONTAINING PROTEIN"/>
    <property type="match status" value="1"/>
</dbReference>
<proteinExistence type="predicted"/>
<dbReference type="Proteomes" id="UP001348817">
    <property type="component" value="Plasmid pFA3"/>
</dbReference>
<keyword evidence="1" id="KW-0812">Transmembrane</keyword>
<keyword evidence="1" id="KW-1133">Transmembrane helix</keyword>
<name>A0AAU9CWJ2_9BACT</name>
<accession>A0AAU9CWJ2</accession>
<keyword evidence="1" id="KW-0472">Membrane</keyword>
<evidence type="ECO:0000313" key="3">
    <source>
        <dbReference type="Proteomes" id="UP001348817"/>
    </source>
</evidence>
<evidence type="ECO:0000313" key="2">
    <source>
        <dbReference type="EMBL" id="BDD12267.1"/>
    </source>
</evidence>